<dbReference type="AlphaFoldDB" id="A0AAD9URA6"/>
<dbReference type="Proteomes" id="UP001249851">
    <property type="component" value="Unassembled WGS sequence"/>
</dbReference>
<dbReference type="InterPro" id="IPR029526">
    <property type="entry name" value="PGBD"/>
</dbReference>
<dbReference type="PANTHER" id="PTHR46599">
    <property type="entry name" value="PIGGYBAC TRANSPOSABLE ELEMENT-DERIVED PROTEIN 4"/>
    <property type="match status" value="1"/>
</dbReference>
<dbReference type="EMBL" id="JARQWQ010000226">
    <property type="protein sequence ID" value="KAK2547021.1"/>
    <property type="molecule type" value="Genomic_DNA"/>
</dbReference>
<evidence type="ECO:0000256" key="1">
    <source>
        <dbReference type="SAM" id="MobiDB-lite"/>
    </source>
</evidence>
<feature type="region of interest" description="Disordered" evidence="1">
    <location>
        <begin position="1"/>
        <end position="32"/>
    </location>
</feature>
<keyword evidence="4" id="KW-1185">Reference proteome</keyword>
<comment type="caution">
    <text evidence="3">The sequence shown here is derived from an EMBL/GenBank/DDBJ whole genome shotgun (WGS) entry which is preliminary data.</text>
</comment>
<gene>
    <name evidence="3" type="ORF">P5673_033219</name>
</gene>
<reference evidence="3" key="2">
    <citation type="journal article" date="2023" name="Science">
        <title>Genomic signatures of disease resistance in endangered staghorn corals.</title>
        <authorList>
            <person name="Vollmer S.V."/>
            <person name="Selwyn J.D."/>
            <person name="Despard B.A."/>
            <person name="Roesel C.L."/>
        </authorList>
    </citation>
    <scope>NUCLEOTIDE SEQUENCE</scope>
    <source>
        <strain evidence="3">K2</strain>
    </source>
</reference>
<name>A0AAD9URA6_ACRCE</name>
<evidence type="ECO:0000313" key="4">
    <source>
        <dbReference type="Proteomes" id="UP001249851"/>
    </source>
</evidence>
<feature type="compositionally biased region" description="Polar residues" evidence="1">
    <location>
        <begin position="8"/>
        <end position="27"/>
    </location>
</feature>
<evidence type="ECO:0000259" key="2">
    <source>
        <dbReference type="Pfam" id="PF13843"/>
    </source>
</evidence>
<organism evidence="3 4">
    <name type="scientific">Acropora cervicornis</name>
    <name type="common">Staghorn coral</name>
    <dbReference type="NCBI Taxonomy" id="6130"/>
    <lineage>
        <taxon>Eukaryota</taxon>
        <taxon>Metazoa</taxon>
        <taxon>Cnidaria</taxon>
        <taxon>Anthozoa</taxon>
        <taxon>Hexacorallia</taxon>
        <taxon>Scleractinia</taxon>
        <taxon>Astrocoeniina</taxon>
        <taxon>Acroporidae</taxon>
        <taxon>Acropora</taxon>
    </lineage>
</organism>
<sequence>MAKVGNLSPFSGATAVQSQPKCRTFTSSEEEDFSDNDLVDIFGESEDEDDFVGFNFTLPDDIHWKTDDDGAKTRRFYDDNPRKVFCRDNVGPTINELPGEKRPVDIFQLFISDELLEKIARWTNYWFQVKKGSEPNKHKAPFEPITYINELKAYFGILLAMNQNIDLPRYEHYFRQDESKWLLLTPGFHKVFSQKRFSQLNRFEVYVGKARDNEDTSAIGKGGAVVARLTNDSHHKGHCLSVDNWYSSLALCIFLKSRGIYLCGTTRSNRRGYPAELKAFRSPAQNRGASSLRVYQGVVAFVSKDSKPVHFLSTAHYPDEVATVQGQQKERRSGRYSVKEVESHKIVVDYNANMGAVDTNDQMTTVRKSRKQLRWYMRLIVKFLEISAYNSYIIEGHFKEHLPERQRKRDFTAFREDLIHELVGHWRTEKARRGIKRKETPFRLENVGEHFPVKGAGSDHTCQICREKRRRFMENSPDVPKAQVPLKLTKTTFKCEFCDVYLYISRENSCFQSWHTQTEYWRTAASLDEDEGH</sequence>
<accession>A0AAD9URA6</accession>
<reference evidence="3" key="1">
    <citation type="journal article" date="2023" name="G3 (Bethesda)">
        <title>Whole genome assembly and annotation of the endangered Caribbean coral Acropora cervicornis.</title>
        <authorList>
            <person name="Selwyn J.D."/>
            <person name="Vollmer S.V."/>
        </authorList>
    </citation>
    <scope>NUCLEOTIDE SEQUENCE</scope>
    <source>
        <strain evidence="3">K2</strain>
    </source>
</reference>
<feature type="domain" description="PiggyBac transposable element-derived protein" evidence="2">
    <location>
        <begin position="103"/>
        <end position="200"/>
    </location>
</feature>
<proteinExistence type="predicted"/>
<dbReference type="Pfam" id="PF13843">
    <property type="entry name" value="DDE_Tnp_1_7"/>
    <property type="match status" value="2"/>
</dbReference>
<protein>
    <submittedName>
        <fullName evidence="3">PiggyBac transposable element-derived protein 4</fullName>
    </submittedName>
</protein>
<evidence type="ECO:0000313" key="3">
    <source>
        <dbReference type="EMBL" id="KAK2547021.1"/>
    </source>
</evidence>
<feature type="domain" description="PiggyBac transposable element-derived protein" evidence="2">
    <location>
        <begin position="202"/>
        <end position="392"/>
    </location>
</feature>
<dbReference type="PANTHER" id="PTHR46599:SF3">
    <property type="entry name" value="PIGGYBAC TRANSPOSABLE ELEMENT-DERIVED PROTEIN 4"/>
    <property type="match status" value="1"/>
</dbReference>